<dbReference type="PROSITE" id="PS51898">
    <property type="entry name" value="TYR_RECOMBINASE"/>
    <property type="match status" value="1"/>
</dbReference>
<evidence type="ECO:0000256" key="4">
    <source>
        <dbReference type="ARBA" id="ARBA00023172"/>
    </source>
</evidence>
<dbReference type="GO" id="GO:0003677">
    <property type="term" value="F:DNA binding"/>
    <property type="evidence" value="ECO:0007669"/>
    <property type="project" value="UniProtKB-KW"/>
</dbReference>
<evidence type="ECO:0000256" key="2">
    <source>
        <dbReference type="ARBA" id="ARBA00022908"/>
    </source>
</evidence>
<protein>
    <submittedName>
        <fullName evidence="6">Integrase</fullName>
    </submittedName>
</protein>
<dbReference type="AlphaFoldDB" id="A0A1V8RS09"/>
<name>A0A1V8RS09_9HYPH</name>
<dbReference type="GO" id="GO:0007059">
    <property type="term" value="P:chromosome segregation"/>
    <property type="evidence" value="ECO:0007669"/>
    <property type="project" value="UniProtKB-KW"/>
</dbReference>
<dbReference type="OrthoDB" id="5513193at2"/>
<evidence type="ECO:0000256" key="1">
    <source>
        <dbReference type="ARBA" id="ARBA00022829"/>
    </source>
</evidence>
<comment type="caution">
    <text evidence="6">The sequence shown here is derived from an EMBL/GenBank/DDBJ whole genome shotgun (WGS) entry which is preliminary data.</text>
</comment>
<dbReference type="InterPro" id="IPR011010">
    <property type="entry name" value="DNA_brk_join_enz"/>
</dbReference>
<dbReference type="STRING" id="1873176.BFN67_16220"/>
<dbReference type="GO" id="GO:0006310">
    <property type="term" value="P:DNA recombination"/>
    <property type="evidence" value="ECO:0007669"/>
    <property type="project" value="UniProtKB-KW"/>
</dbReference>
<keyword evidence="1" id="KW-0159">Chromosome partition</keyword>
<dbReference type="SUPFAM" id="SSF56349">
    <property type="entry name" value="DNA breaking-rejoining enzymes"/>
    <property type="match status" value="1"/>
</dbReference>
<evidence type="ECO:0000313" key="6">
    <source>
        <dbReference type="EMBL" id="OQM76001.1"/>
    </source>
</evidence>
<keyword evidence="7" id="KW-1185">Reference proteome</keyword>
<dbReference type="InterPro" id="IPR002104">
    <property type="entry name" value="Integrase_catalytic"/>
</dbReference>
<proteinExistence type="predicted"/>
<dbReference type="InterPro" id="IPR010998">
    <property type="entry name" value="Integrase_recombinase_N"/>
</dbReference>
<dbReference type="EMBL" id="MDET01000011">
    <property type="protein sequence ID" value="OQM76001.1"/>
    <property type="molecule type" value="Genomic_DNA"/>
</dbReference>
<evidence type="ECO:0000259" key="5">
    <source>
        <dbReference type="PROSITE" id="PS51898"/>
    </source>
</evidence>
<dbReference type="InterPro" id="IPR013762">
    <property type="entry name" value="Integrase-like_cat_sf"/>
</dbReference>
<dbReference type="InterPro" id="IPR050090">
    <property type="entry name" value="Tyrosine_recombinase_XerCD"/>
</dbReference>
<dbReference type="Gene3D" id="1.10.443.10">
    <property type="entry name" value="Intergrase catalytic core"/>
    <property type="match status" value="1"/>
</dbReference>
<evidence type="ECO:0000256" key="3">
    <source>
        <dbReference type="ARBA" id="ARBA00023125"/>
    </source>
</evidence>
<dbReference type="PANTHER" id="PTHR30349">
    <property type="entry name" value="PHAGE INTEGRASE-RELATED"/>
    <property type="match status" value="1"/>
</dbReference>
<feature type="domain" description="Tyr recombinase" evidence="5">
    <location>
        <begin position="173"/>
        <end position="379"/>
    </location>
</feature>
<dbReference type="Proteomes" id="UP000191905">
    <property type="component" value="Unassembled WGS sequence"/>
</dbReference>
<dbReference type="Gene3D" id="1.10.150.130">
    <property type="match status" value="1"/>
</dbReference>
<dbReference type="PANTHER" id="PTHR30349:SF81">
    <property type="entry name" value="TYROSINE RECOMBINASE XERC"/>
    <property type="match status" value="1"/>
</dbReference>
<accession>A0A1V8RS09</accession>
<dbReference type="RefSeq" id="WP_080919186.1">
    <property type="nucleotide sequence ID" value="NZ_MDET01000011.1"/>
</dbReference>
<reference evidence="6 7" key="1">
    <citation type="journal article" date="2016" name="Int. J. Syst. Evol. Microbiol.">
        <title>Pseudaminobacter manganicus sp. nov., isolated from sludge of a manganese mine.</title>
        <authorList>
            <person name="Li J."/>
            <person name="Huang J."/>
            <person name="Liao S."/>
            <person name="Wang G."/>
        </authorList>
    </citation>
    <scope>NUCLEOTIDE SEQUENCE [LARGE SCALE GENOMIC DNA]</scope>
    <source>
        <strain evidence="6 7">JH-7</strain>
    </source>
</reference>
<keyword evidence="2" id="KW-0229">DNA integration</keyword>
<organism evidence="6 7">
    <name type="scientific">Manganibacter manganicus</name>
    <dbReference type="NCBI Taxonomy" id="1873176"/>
    <lineage>
        <taxon>Bacteria</taxon>
        <taxon>Pseudomonadati</taxon>
        <taxon>Pseudomonadota</taxon>
        <taxon>Alphaproteobacteria</taxon>
        <taxon>Hyphomicrobiales</taxon>
        <taxon>Phyllobacteriaceae</taxon>
        <taxon>Manganibacter</taxon>
    </lineage>
</organism>
<evidence type="ECO:0000313" key="7">
    <source>
        <dbReference type="Proteomes" id="UP000191905"/>
    </source>
</evidence>
<dbReference type="SUPFAM" id="SSF47823">
    <property type="entry name" value="lambda integrase-like, N-terminal domain"/>
    <property type="match status" value="1"/>
</dbReference>
<dbReference type="Pfam" id="PF00589">
    <property type="entry name" value="Phage_integrase"/>
    <property type="match status" value="1"/>
</dbReference>
<gene>
    <name evidence="6" type="ORF">BFN67_16220</name>
</gene>
<keyword evidence="4" id="KW-0233">DNA recombination</keyword>
<keyword evidence="3" id="KW-0238">DNA-binding</keyword>
<sequence>MTDSAIARAEALDALDSVLPYHRRDFLAGILSDDDVETLRHLANEGIGENSLRALSSDLSYLEAWCQAATGVPLPWPAPEALLLKFVAHHLWDPARRETDPAHGMPEDVAAALKDAGLLRANGPHAPSTVRRRLSSWATLTGWRGLKGKFNAPGLRSALKLAVRASPRPRKRKSAKAVTADVLAALLQACAGERLVDVRDRALLLVAFASGGRRRSEVAALRIEQLVEQDPVPADPKDAQTPRLPCLSINLSRTKTTDSDDDASVLLIGRPVTALKEWLERALIVEGSVFRAIDRWGHLERRALTPQAVNLILKRRVAVAGLDPMLFSAHGLRSGYLTETARRGIPLSEAMQQSQHKSIAQASRYYNDAERQLGRAARLIV</sequence>
<dbReference type="GO" id="GO:0015074">
    <property type="term" value="P:DNA integration"/>
    <property type="evidence" value="ECO:0007669"/>
    <property type="project" value="UniProtKB-KW"/>
</dbReference>